<dbReference type="AlphaFoldDB" id="A0A7Z7EUD2"/>
<gene>
    <name evidence="2" type="ORF">CWE22_07870</name>
</gene>
<reference evidence="3" key="1">
    <citation type="journal article" date="2018" name="Front. Microbiol.">
        <title>Genome-Based Analysis Reveals the Taxonomy and Diversity of the Family Idiomarinaceae.</title>
        <authorList>
            <person name="Liu Y."/>
            <person name="Lai Q."/>
            <person name="Shao Z."/>
        </authorList>
    </citation>
    <scope>NUCLEOTIDE SEQUENCE [LARGE SCALE GENOMIC DNA]</scope>
    <source>
        <strain evidence="3">KYW314</strain>
    </source>
</reference>
<keyword evidence="3" id="KW-1185">Reference proteome</keyword>
<dbReference type="GO" id="GO:0005886">
    <property type="term" value="C:plasma membrane"/>
    <property type="evidence" value="ECO:0007669"/>
    <property type="project" value="TreeGrafter"/>
</dbReference>
<keyword evidence="1" id="KW-0812">Transmembrane</keyword>
<dbReference type="NCBIfam" id="TIGR00843">
    <property type="entry name" value="benE"/>
    <property type="match status" value="1"/>
</dbReference>
<feature type="transmembrane region" description="Helical" evidence="1">
    <location>
        <begin position="67"/>
        <end position="85"/>
    </location>
</feature>
<feature type="transmembrane region" description="Helical" evidence="1">
    <location>
        <begin position="165"/>
        <end position="181"/>
    </location>
</feature>
<comment type="caution">
    <text evidence="2">The sequence shown here is derived from an EMBL/GenBank/DDBJ whole genome shotgun (WGS) entry which is preliminary data.</text>
</comment>
<feature type="transmembrane region" description="Helical" evidence="1">
    <location>
        <begin position="116"/>
        <end position="135"/>
    </location>
</feature>
<evidence type="ECO:0000256" key="1">
    <source>
        <dbReference type="SAM" id="Phobius"/>
    </source>
</evidence>
<keyword evidence="1" id="KW-1133">Transmembrane helix</keyword>
<feature type="transmembrane region" description="Helical" evidence="1">
    <location>
        <begin position="349"/>
        <end position="380"/>
    </location>
</feature>
<dbReference type="GO" id="GO:0042925">
    <property type="term" value="F:benzoate transmembrane transporter activity"/>
    <property type="evidence" value="ECO:0007669"/>
    <property type="project" value="InterPro"/>
</dbReference>
<proteinExistence type="predicted"/>
<feature type="transmembrane region" description="Helical" evidence="1">
    <location>
        <begin position="12"/>
        <end position="30"/>
    </location>
</feature>
<sequence>MAISFSHISAGATAVFVGYSSAVVLILEAVKTLNGSPELQSSWLLALGLGMGLSSLFLSFKYKAPILTAWSTPGIALLIVALNGVSIPQAVGIFVFSSALIVLSGLSGVSDRIIRYIPIPIAAAILAGILIKFVLAVVPALNQEPLIAGILVVIYFVFRHLTPRLVFFWVLLAAIALPALLKDLELSQLSVSAPHWVWIWPEFNLTLLIGVGIPLYVVTMVSQNLPGIMMLRSNGYAPRFSPLLTTTGLTGLILAPLGAFALNLAAITASICQSTDVDPDPSQRYKAAMAGGVFYLIAGLASSLIVGLFLMLPAAATATLAGLALLPVLTANLFKAFSSDQQGAVAPVLAFIVTSSGVDLLGINSSFWGLLVGLIAFYLARRFDRVKSS</sequence>
<accession>A0A7Z7EUD2</accession>
<dbReference type="PANTHER" id="PTHR30199:SF0">
    <property type="entry name" value="INNER MEMBRANE PROTEIN YDCO"/>
    <property type="match status" value="1"/>
</dbReference>
<feature type="transmembrane region" description="Helical" evidence="1">
    <location>
        <begin position="91"/>
        <end position="109"/>
    </location>
</feature>
<evidence type="ECO:0008006" key="4">
    <source>
        <dbReference type="Google" id="ProtNLM"/>
    </source>
</evidence>
<keyword evidence="1" id="KW-0472">Membrane</keyword>
<feature type="transmembrane region" description="Helical" evidence="1">
    <location>
        <begin position="203"/>
        <end position="222"/>
    </location>
</feature>
<feature type="transmembrane region" description="Helical" evidence="1">
    <location>
        <begin position="42"/>
        <end position="60"/>
    </location>
</feature>
<protein>
    <recommendedName>
        <fullName evidence="4">Benzoate transporter</fullName>
    </recommendedName>
</protein>
<feature type="transmembrane region" description="Helical" evidence="1">
    <location>
        <begin position="141"/>
        <end position="158"/>
    </location>
</feature>
<organism evidence="2 3">
    <name type="scientific">Pseudidiomarina aestuarii</name>
    <dbReference type="NCBI Taxonomy" id="624146"/>
    <lineage>
        <taxon>Bacteria</taxon>
        <taxon>Pseudomonadati</taxon>
        <taxon>Pseudomonadota</taxon>
        <taxon>Gammaproteobacteria</taxon>
        <taxon>Alteromonadales</taxon>
        <taxon>Idiomarinaceae</taxon>
        <taxon>Pseudidiomarina</taxon>
    </lineage>
</organism>
<dbReference type="InterPro" id="IPR004711">
    <property type="entry name" value="Benzoate_Transporter"/>
</dbReference>
<dbReference type="EMBL" id="PIPR01000001">
    <property type="protein sequence ID" value="RUO42051.1"/>
    <property type="molecule type" value="Genomic_DNA"/>
</dbReference>
<dbReference type="PANTHER" id="PTHR30199">
    <property type="entry name" value="MFS FAMILY TRANSPORTER, PREDICTED SUBSTRATE BENZOATE"/>
    <property type="match status" value="1"/>
</dbReference>
<feature type="transmembrane region" description="Helical" evidence="1">
    <location>
        <begin position="318"/>
        <end position="337"/>
    </location>
</feature>
<name>A0A7Z7EUD2_9GAMM</name>
<evidence type="ECO:0000313" key="2">
    <source>
        <dbReference type="EMBL" id="RUO42051.1"/>
    </source>
</evidence>
<feature type="transmembrane region" description="Helical" evidence="1">
    <location>
        <begin position="287"/>
        <end position="311"/>
    </location>
</feature>
<dbReference type="Pfam" id="PF03594">
    <property type="entry name" value="BenE"/>
    <property type="match status" value="1"/>
</dbReference>
<evidence type="ECO:0000313" key="3">
    <source>
        <dbReference type="Proteomes" id="UP000287766"/>
    </source>
</evidence>
<feature type="transmembrane region" description="Helical" evidence="1">
    <location>
        <begin position="243"/>
        <end position="267"/>
    </location>
</feature>
<dbReference type="Proteomes" id="UP000287766">
    <property type="component" value="Unassembled WGS sequence"/>
</dbReference>